<dbReference type="RefSeq" id="WP_306951965.1">
    <property type="nucleotide sequence ID" value="NZ_CP132977.1"/>
</dbReference>
<evidence type="ECO:0000256" key="1">
    <source>
        <dbReference type="SAM" id="MobiDB-lite"/>
    </source>
</evidence>
<geneLocation type="plasmid" evidence="2 3">
    <name>unnamed</name>
</geneLocation>
<keyword evidence="3" id="KW-1185">Reference proteome</keyword>
<sequence>MAIEEIVSGMGSRTRAFLQRAVEGGHEIRVEGNGAVVRDPYALGRRLAVLGLAAAVASVAGHEAQDAAPELAPPKVSINGNQVKLDPFLARLLHPEPAETIIDGDMQSQSKELIQELARCSPGLAALDPTLLLNAYRYTMGWQSSTSAEMAGELRQLAQNYAELSIWAADSGRSVELAIAAFCQQGQDWRSQLAAWDETAARDAEPRGVYRDVVLEYRARVYSNVIQAQWEYQANANLAGSLADQGLQVKIRGDYRGWVSAIGSVAQGVAEAAGGPQTRAVVRGVTGLASSSASAARGMERVTEVQGAQRRVDLAGRSISEIARLGRSADRLLEGASKARGTPKKQEPTLRAPVASSRAPSALSMDVKSIGAVSEAAKRMGFHVSLSPLTGEPLPKDHSTVTATLNPDSGIARQAAQRNLAEVATLHEFSRAAGLRIDFDLMYSEYAQLADAIVERERQRGRYATPANGSRGG</sequence>
<protein>
    <submittedName>
        <fullName evidence="2">Uncharacterized protein</fullName>
    </submittedName>
</protein>
<evidence type="ECO:0000313" key="2">
    <source>
        <dbReference type="EMBL" id="WMD23994.1"/>
    </source>
</evidence>
<keyword evidence="2" id="KW-0614">Plasmid</keyword>
<gene>
    <name evidence="2" type="ORF">RAS12_30645</name>
</gene>
<reference evidence="2 3" key="1">
    <citation type="submission" date="2023-08" db="EMBL/GenBank/DDBJ databases">
        <title>Achromobacter seleniivolatilans sp. nov., isolated from seleniferous soil.</title>
        <authorList>
            <person name="Zhang S."/>
            <person name="Li K."/>
            <person name="Peng J."/>
            <person name="Zhao Q."/>
            <person name="Wang H."/>
            <person name="Guo Y."/>
        </authorList>
    </citation>
    <scope>NUCLEOTIDE SEQUENCE [LARGE SCALE GENOMIC DNA]</scope>
    <source>
        <strain evidence="2 3">R39</strain>
        <plasmid evidence="2 3">unnamed</plasmid>
    </source>
</reference>
<proteinExistence type="predicted"/>
<name>A0ABY9MAH9_9BURK</name>
<feature type="region of interest" description="Disordered" evidence="1">
    <location>
        <begin position="335"/>
        <end position="358"/>
    </location>
</feature>
<dbReference type="Proteomes" id="UP001234798">
    <property type="component" value="Plasmid unnamed"/>
</dbReference>
<accession>A0ABY9MAH9</accession>
<dbReference type="EMBL" id="CP132977">
    <property type="protein sequence ID" value="WMD23994.1"/>
    <property type="molecule type" value="Genomic_DNA"/>
</dbReference>
<evidence type="ECO:0000313" key="3">
    <source>
        <dbReference type="Proteomes" id="UP001234798"/>
    </source>
</evidence>
<organism evidence="2 3">
    <name type="scientific">Achromobacter seleniivolatilans</name>
    <dbReference type="NCBI Taxonomy" id="3047478"/>
    <lineage>
        <taxon>Bacteria</taxon>
        <taxon>Pseudomonadati</taxon>
        <taxon>Pseudomonadota</taxon>
        <taxon>Betaproteobacteria</taxon>
        <taxon>Burkholderiales</taxon>
        <taxon>Alcaligenaceae</taxon>
        <taxon>Achromobacter</taxon>
    </lineage>
</organism>